<evidence type="ECO:0000256" key="4">
    <source>
        <dbReference type="ARBA" id="ARBA00022989"/>
    </source>
</evidence>
<evidence type="ECO:0000256" key="3">
    <source>
        <dbReference type="ARBA" id="ARBA00022692"/>
    </source>
</evidence>
<gene>
    <name evidence="8" type="ORF">A9200_09590</name>
</gene>
<protein>
    <recommendedName>
        <fullName evidence="7">Cardiolipin synthase N-terminal domain-containing protein</fullName>
    </recommendedName>
</protein>
<dbReference type="EMBL" id="LZFP01000045">
    <property type="protein sequence ID" value="OBR36660.1"/>
    <property type="molecule type" value="Genomic_DNA"/>
</dbReference>
<keyword evidence="9" id="KW-1185">Reference proteome</keyword>
<sequence length="73" mass="8615">MEHTASDFSLGLGIWQTFLLVIVVLWAYCIIDILRHTFRNDAKITWFLIVFLFPLLGSLLYLYRGKDRRVLPD</sequence>
<dbReference type="RefSeq" id="WP_068486368.1">
    <property type="nucleotide sequence ID" value="NZ_CP018760.1"/>
</dbReference>
<dbReference type="OrthoDB" id="1123412at2"/>
<evidence type="ECO:0000256" key="1">
    <source>
        <dbReference type="ARBA" id="ARBA00004651"/>
    </source>
</evidence>
<reference evidence="9" key="1">
    <citation type="submission" date="2016-06" db="EMBL/GenBank/DDBJ databases">
        <authorList>
            <person name="Zhan P."/>
        </authorList>
    </citation>
    <scope>NUCLEOTIDE SEQUENCE [LARGE SCALE GENOMIC DNA]</scope>
    <source>
        <strain evidence="9">T28</strain>
    </source>
</reference>
<dbReference type="AlphaFoldDB" id="A0A1B7Z284"/>
<name>A0A1B7Z284_9FLAO</name>
<dbReference type="Pfam" id="PF13396">
    <property type="entry name" value="PLDc_N"/>
    <property type="match status" value="1"/>
</dbReference>
<keyword evidence="4 6" id="KW-1133">Transmembrane helix</keyword>
<dbReference type="InterPro" id="IPR027379">
    <property type="entry name" value="CLS_N"/>
</dbReference>
<dbReference type="GO" id="GO:0005886">
    <property type="term" value="C:plasma membrane"/>
    <property type="evidence" value="ECO:0007669"/>
    <property type="project" value="UniProtKB-SubCell"/>
</dbReference>
<comment type="caution">
    <text evidence="8">The sequence shown here is derived from an EMBL/GenBank/DDBJ whole genome shotgun (WGS) entry which is preliminary data.</text>
</comment>
<evidence type="ECO:0000256" key="2">
    <source>
        <dbReference type="ARBA" id="ARBA00022475"/>
    </source>
</evidence>
<evidence type="ECO:0000313" key="8">
    <source>
        <dbReference type="EMBL" id="OBR36660.1"/>
    </source>
</evidence>
<evidence type="ECO:0000256" key="5">
    <source>
        <dbReference type="ARBA" id="ARBA00023136"/>
    </source>
</evidence>
<accession>A0A1B7Z284</accession>
<proteinExistence type="predicted"/>
<keyword evidence="3 6" id="KW-0812">Transmembrane</keyword>
<feature type="domain" description="Cardiolipin synthase N-terminal" evidence="7">
    <location>
        <begin position="24"/>
        <end position="63"/>
    </location>
</feature>
<organism evidence="8 9">
    <name type="scientific">Maribacter hydrothermalis</name>
    <dbReference type="NCBI Taxonomy" id="1836467"/>
    <lineage>
        <taxon>Bacteria</taxon>
        <taxon>Pseudomonadati</taxon>
        <taxon>Bacteroidota</taxon>
        <taxon>Flavobacteriia</taxon>
        <taxon>Flavobacteriales</taxon>
        <taxon>Flavobacteriaceae</taxon>
        <taxon>Maribacter</taxon>
    </lineage>
</organism>
<dbReference type="Proteomes" id="UP000092164">
    <property type="component" value="Unassembled WGS sequence"/>
</dbReference>
<feature type="transmembrane region" description="Helical" evidence="6">
    <location>
        <begin position="12"/>
        <end position="34"/>
    </location>
</feature>
<comment type="subcellular location">
    <subcellularLocation>
        <location evidence="1">Cell membrane</location>
        <topology evidence="1">Multi-pass membrane protein</topology>
    </subcellularLocation>
</comment>
<evidence type="ECO:0000259" key="7">
    <source>
        <dbReference type="Pfam" id="PF13396"/>
    </source>
</evidence>
<keyword evidence="5 6" id="KW-0472">Membrane</keyword>
<evidence type="ECO:0000256" key="6">
    <source>
        <dbReference type="SAM" id="Phobius"/>
    </source>
</evidence>
<evidence type="ECO:0000313" key="9">
    <source>
        <dbReference type="Proteomes" id="UP000092164"/>
    </source>
</evidence>
<keyword evidence="2" id="KW-1003">Cell membrane</keyword>
<dbReference type="STRING" id="1836467.BTR34_13695"/>
<dbReference type="KEGG" id="mart:BTR34_13695"/>
<feature type="transmembrane region" description="Helical" evidence="6">
    <location>
        <begin position="46"/>
        <end position="63"/>
    </location>
</feature>